<evidence type="ECO:0000259" key="10">
    <source>
        <dbReference type="Pfam" id="PF00133"/>
    </source>
</evidence>
<dbReference type="Pfam" id="PF00133">
    <property type="entry name" value="tRNA-synt_1"/>
    <property type="match status" value="1"/>
</dbReference>
<evidence type="ECO:0000313" key="13">
    <source>
        <dbReference type="Proteomes" id="UP001623330"/>
    </source>
</evidence>
<dbReference type="SUPFAM" id="SSF47323">
    <property type="entry name" value="Anticodon-binding domain of a subclass of class I aminoacyl-tRNA synthetases"/>
    <property type="match status" value="1"/>
</dbReference>
<dbReference type="HAMAP" id="MF_02002">
    <property type="entry name" value="Ile_tRNA_synth_type1"/>
    <property type="match status" value="1"/>
</dbReference>
<dbReference type="EC" id="6.1.1.5" evidence="2"/>
<dbReference type="Gene3D" id="1.10.730.20">
    <property type="match status" value="1"/>
</dbReference>
<dbReference type="EMBL" id="JBEVYD010000009">
    <property type="protein sequence ID" value="KAL3230541.1"/>
    <property type="molecule type" value="Genomic_DNA"/>
</dbReference>
<organism evidence="12 13">
    <name type="scientific">Nakaseomyces bracarensis</name>
    <dbReference type="NCBI Taxonomy" id="273131"/>
    <lineage>
        <taxon>Eukaryota</taxon>
        <taxon>Fungi</taxon>
        <taxon>Dikarya</taxon>
        <taxon>Ascomycota</taxon>
        <taxon>Saccharomycotina</taxon>
        <taxon>Saccharomycetes</taxon>
        <taxon>Saccharomycetales</taxon>
        <taxon>Saccharomycetaceae</taxon>
        <taxon>Nakaseomyces</taxon>
    </lineage>
</organism>
<dbReference type="SUPFAM" id="SSF52374">
    <property type="entry name" value="Nucleotidylyl transferase"/>
    <property type="match status" value="1"/>
</dbReference>
<dbReference type="CDD" id="cd07960">
    <property type="entry name" value="Anticodon_Ia_Ile_BEm"/>
    <property type="match status" value="1"/>
</dbReference>
<dbReference type="PANTHER" id="PTHR42765:SF1">
    <property type="entry name" value="ISOLEUCINE--TRNA LIGASE, MITOCHONDRIAL"/>
    <property type="match status" value="1"/>
</dbReference>
<gene>
    <name evidence="12" type="ORF">RNJ44_00990</name>
</gene>
<comment type="caution">
    <text evidence="12">The sequence shown here is derived from an EMBL/GenBank/DDBJ whole genome shotgun (WGS) entry which is preliminary data.</text>
</comment>
<dbReference type="InterPro" id="IPR009008">
    <property type="entry name" value="Val/Leu/Ile-tRNA-synth_edit"/>
</dbReference>
<dbReference type="PROSITE" id="PS00178">
    <property type="entry name" value="AA_TRNA_LIGASE_I"/>
    <property type="match status" value="1"/>
</dbReference>
<sequence>MLRFKRFASHHAYQGTLNLSKTQFPNRSNLATSLKLVPEYSENVYKAQLKGFLTKYRALETEEEKLRYVKDNLFVLHDGPPYANGELHMGHALNKILKDFINRFQLSQGKTVFYRPGWDCHGLPIEMKALKDLDDTEKMDALKVRELARNHAYKSLDRQREQFRKYGIMTDWDTPYITMDKSFEINQLKIFRKMFRDGLIKRQNKPVYWGTETRTALAESELEYNENHVSTAAYVKFPLTDESVRELSSRLDPSIEINKGISCLIWTSTPWTLFSNRAICFNDNFNYVLAAVGKDLIIAEKNLIRNLHNSNELEILADFPGKFLTGLRYENPLTPELDACPLLHGDHVTDNAGTGLVHTAPGHGHDDYFLGTQNGLEIYSPVDHEGRYNINDLPESCKNFLFDAKSGRGRKVLDPETTTIILNLLSEKQALHMSHKYTHSYPYDWRAKKPVIIRATPQWFADLHDVKGLALKSLENVQFYPKRGVNRLSSFIRSRNEWCISRQRSWGVPIPVFHHRENSDNILIDDKILQHIVKHIEDKGIEAWFDPNSPVSDWLPEEYKSLSKDYTKGTDTMDVWFDSGSTWTVVKDFYEKELKLKTLPEPLSSVYLEGSDQHRGWFQSSLLTKVSSSLTPTAPYKEVITHGFTLDEKGTKMSKSIGNTVAPESIIEGDKSKKIPALGIDGLRYFVAQSDYTTDISVGPTILKHVADALKKCRLTLRFLISNLEISSTFELVPISQLREVDKYTLYKLNNLQEEIHELYKQHNFSKALVSLQFHMNNELSSFYFDISKDSLYSNGVNDLKRRQIQTTLFHIYDAYRAILAPITPSLVQESWNYLPKQWLNSNRNEHPSLRTWPKFSIGHGEISNFGVTVIPILRQFKDLFSRFSDETITKPSQVAVDILYTKEMPFTSDLLCDILQVAEVNTKKVSSINDTTSVITLEDGNKISLSLNVSQMHKCPRCWIHKAQEEDTLCSRCETVLQGKSL</sequence>
<evidence type="ECO:0000256" key="5">
    <source>
        <dbReference type="ARBA" id="ARBA00022840"/>
    </source>
</evidence>
<dbReference type="InterPro" id="IPR023585">
    <property type="entry name" value="Ile-tRNA-ligase_type1"/>
</dbReference>
<dbReference type="InterPro" id="IPR002300">
    <property type="entry name" value="aa-tRNA-synth_Ia"/>
</dbReference>
<evidence type="ECO:0000256" key="2">
    <source>
        <dbReference type="ARBA" id="ARBA00013165"/>
    </source>
</evidence>
<dbReference type="Gene3D" id="3.90.740.10">
    <property type="entry name" value="Valyl/Leucyl/Isoleucyl-tRNA synthetase, editing domain"/>
    <property type="match status" value="1"/>
</dbReference>
<dbReference type="PANTHER" id="PTHR42765">
    <property type="entry name" value="SOLEUCYL-TRNA SYNTHETASE"/>
    <property type="match status" value="1"/>
</dbReference>
<dbReference type="NCBIfam" id="TIGR00392">
    <property type="entry name" value="ileS"/>
    <property type="match status" value="1"/>
</dbReference>
<dbReference type="InterPro" id="IPR050081">
    <property type="entry name" value="Ile-tRNA_ligase"/>
</dbReference>
<evidence type="ECO:0000256" key="9">
    <source>
        <dbReference type="RuleBase" id="RU363035"/>
    </source>
</evidence>
<dbReference type="InterPro" id="IPR002301">
    <property type="entry name" value="Ile-tRNA-ligase"/>
</dbReference>
<keyword evidence="5 9" id="KW-0067">ATP-binding</keyword>
<evidence type="ECO:0000256" key="3">
    <source>
        <dbReference type="ARBA" id="ARBA00022598"/>
    </source>
</evidence>
<evidence type="ECO:0000256" key="1">
    <source>
        <dbReference type="ARBA" id="ARBA00005594"/>
    </source>
</evidence>
<evidence type="ECO:0000313" key="12">
    <source>
        <dbReference type="EMBL" id="KAL3230541.1"/>
    </source>
</evidence>
<evidence type="ECO:0000256" key="4">
    <source>
        <dbReference type="ARBA" id="ARBA00022741"/>
    </source>
</evidence>
<dbReference type="Pfam" id="PF08264">
    <property type="entry name" value="Anticodon_1"/>
    <property type="match status" value="1"/>
</dbReference>
<name>A0ABR4NQU9_9SACH</name>
<keyword evidence="6 9" id="KW-0648">Protein biosynthesis</keyword>
<evidence type="ECO:0000256" key="7">
    <source>
        <dbReference type="ARBA" id="ARBA00023146"/>
    </source>
</evidence>
<dbReference type="SUPFAM" id="SSF50677">
    <property type="entry name" value="ValRS/IleRS/LeuRS editing domain"/>
    <property type="match status" value="1"/>
</dbReference>
<dbReference type="PRINTS" id="PR00984">
    <property type="entry name" value="TRNASYNTHILE"/>
</dbReference>
<protein>
    <recommendedName>
        <fullName evidence="2">isoleucine--tRNA ligase</fullName>
        <ecNumber evidence="2">6.1.1.5</ecNumber>
    </recommendedName>
    <alternativeName>
        <fullName evidence="8">Isoleucyl-tRNA synthetase</fullName>
    </alternativeName>
</protein>
<dbReference type="Gene3D" id="1.10.10.830">
    <property type="entry name" value="Ile-tRNA synthetase CP2 domain-like"/>
    <property type="match status" value="1"/>
</dbReference>
<dbReference type="Gene3D" id="3.40.50.620">
    <property type="entry name" value="HUPs"/>
    <property type="match status" value="2"/>
</dbReference>
<dbReference type="InterPro" id="IPR033708">
    <property type="entry name" value="Anticodon_Ile_BEm"/>
</dbReference>
<evidence type="ECO:0000259" key="11">
    <source>
        <dbReference type="Pfam" id="PF08264"/>
    </source>
</evidence>
<dbReference type="InterPro" id="IPR001412">
    <property type="entry name" value="aa-tRNA-synth_I_CS"/>
</dbReference>
<keyword evidence="7 9" id="KW-0030">Aminoacyl-tRNA synthetase</keyword>
<comment type="similarity">
    <text evidence="1 9">Belongs to the class-I aminoacyl-tRNA synthetase family.</text>
</comment>
<keyword evidence="13" id="KW-1185">Reference proteome</keyword>
<feature type="domain" description="Aminoacyl-tRNA synthetase class Ia" evidence="10">
    <location>
        <begin position="71"/>
        <end position="698"/>
    </location>
</feature>
<dbReference type="GO" id="GO:0016874">
    <property type="term" value="F:ligase activity"/>
    <property type="evidence" value="ECO:0007669"/>
    <property type="project" value="UniProtKB-KW"/>
</dbReference>
<accession>A0ABR4NQU9</accession>
<keyword evidence="3 9" id="KW-0436">Ligase</keyword>
<proteinExistence type="inferred from homology"/>
<dbReference type="InterPro" id="IPR014729">
    <property type="entry name" value="Rossmann-like_a/b/a_fold"/>
</dbReference>
<dbReference type="InterPro" id="IPR013155">
    <property type="entry name" value="M/V/L/I-tRNA-synth_anticd-bd"/>
</dbReference>
<keyword evidence="4 9" id="KW-0547">Nucleotide-binding</keyword>
<feature type="domain" description="Methionyl/Valyl/Leucyl/Isoleucyl-tRNA synthetase anticodon-binding" evidence="11">
    <location>
        <begin position="742"/>
        <end position="855"/>
    </location>
</feature>
<evidence type="ECO:0000256" key="6">
    <source>
        <dbReference type="ARBA" id="ARBA00022917"/>
    </source>
</evidence>
<dbReference type="Proteomes" id="UP001623330">
    <property type="component" value="Unassembled WGS sequence"/>
</dbReference>
<dbReference type="CDD" id="cd00818">
    <property type="entry name" value="IleRS_core"/>
    <property type="match status" value="1"/>
</dbReference>
<dbReference type="InterPro" id="IPR009080">
    <property type="entry name" value="tRNAsynth_Ia_anticodon-bd"/>
</dbReference>
<evidence type="ECO:0000256" key="8">
    <source>
        <dbReference type="ARBA" id="ARBA00032665"/>
    </source>
</evidence>
<reference evidence="12 13" key="1">
    <citation type="submission" date="2024-05" db="EMBL/GenBank/DDBJ databases">
        <title>Long read based assembly of the Candida bracarensis genome reveals expanded adhesin content.</title>
        <authorList>
            <person name="Marcet-Houben M."/>
            <person name="Ksiezopolska E."/>
            <person name="Gabaldon T."/>
        </authorList>
    </citation>
    <scope>NUCLEOTIDE SEQUENCE [LARGE SCALE GENOMIC DNA]</scope>
    <source>
        <strain evidence="12 13">CBM6</strain>
    </source>
</reference>